<dbReference type="Proteomes" id="UP000030745">
    <property type="component" value="Unassembled WGS sequence"/>
</dbReference>
<dbReference type="GeneID" id="24131483"/>
<reference evidence="1 2" key="1">
    <citation type="journal article" date="2013" name="PLoS Genet.">
        <title>Distinctive expansion of potential virulence genes in the genome of the oomycete fish pathogen Saprolegnia parasitica.</title>
        <authorList>
            <person name="Jiang R.H."/>
            <person name="de Bruijn I."/>
            <person name="Haas B.J."/>
            <person name="Belmonte R."/>
            <person name="Lobach L."/>
            <person name="Christie J."/>
            <person name="van den Ackerveken G."/>
            <person name="Bottin A."/>
            <person name="Bulone V."/>
            <person name="Diaz-Moreno S.M."/>
            <person name="Dumas B."/>
            <person name="Fan L."/>
            <person name="Gaulin E."/>
            <person name="Govers F."/>
            <person name="Grenville-Briggs L.J."/>
            <person name="Horner N.R."/>
            <person name="Levin J.Z."/>
            <person name="Mammella M."/>
            <person name="Meijer H.J."/>
            <person name="Morris P."/>
            <person name="Nusbaum C."/>
            <person name="Oome S."/>
            <person name="Phillips A.J."/>
            <person name="van Rooyen D."/>
            <person name="Rzeszutek E."/>
            <person name="Saraiva M."/>
            <person name="Secombes C.J."/>
            <person name="Seidl M.F."/>
            <person name="Snel B."/>
            <person name="Stassen J.H."/>
            <person name="Sykes S."/>
            <person name="Tripathy S."/>
            <person name="van den Berg H."/>
            <person name="Vega-Arreguin J.C."/>
            <person name="Wawra S."/>
            <person name="Young S.K."/>
            <person name="Zeng Q."/>
            <person name="Dieguez-Uribeondo J."/>
            <person name="Russ C."/>
            <person name="Tyler B.M."/>
            <person name="van West P."/>
        </authorList>
    </citation>
    <scope>NUCLEOTIDE SEQUENCE [LARGE SCALE GENOMIC DNA]</scope>
    <source>
        <strain evidence="1 2">CBS 223.65</strain>
    </source>
</reference>
<evidence type="ECO:0000313" key="1">
    <source>
        <dbReference type="EMBL" id="KDO25372.1"/>
    </source>
</evidence>
<name>A0A067CEX4_SAPPC</name>
<organism evidence="1 2">
    <name type="scientific">Saprolegnia parasitica (strain CBS 223.65)</name>
    <dbReference type="NCBI Taxonomy" id="695850"/>
    <lineage>
        <taxon>Eukaryota</taxon>
        <taxon>Sar</taxon>
        <taxon>Stramenopiles</taxon>
        <taxon>Oomycota</taxon>
        <taxon>Saprolegniomycetes</taxon>
        <taxon>Saprolegniales</taxon>
        <taxon>Saprolegniaceae</taxon>
        <taxon>Saprolegnia</taxon>
    </lineage>
</organism>
<dbReference type="RefSeq" id="XP_012203800.1">
    <property type="nucleotide sequence ID" value="XM_012348410.1"/>
</dbReference>
<protein>
    <submittedName>
        <fullName evidence="1">Uncharacterized protein</fullName>
    </submittedName>
</protein>
<dbReference type="KEGG" id="spar:SPRG_09313"/>
<gene>
    <name evidence="1" type="ORF">SPRG_09313</name>
</gene>
<dbReference type="AlphaFoldDB" id="A0A067CEX4"/>
<accession>A0A067CEX4</accession>
<dbReference type="EMBL" id="KK583232">
    <property type="protein sequence ID" value="KDO25372.1"/>
    <property type="molecule type" value="Genomic_DNA"/>
</dbReference>
<dbReference type="VEuPathDB" id="FungiDB:SPRG_09313"/>
<evidence type="ECO:0000313" key="2">
    <source>
        <dbReference type="Proteomes" id="UP000030745"/>
    </source>
</evidence>
<proteinExistence type="predicted"/>
<keyword evidence="2" id="KW-1185">Reference proteome</keyword>
<sequence>MADAKRALAEASPWLLPPIVLQVVHCLDATDHVLAFLHAVPSSARDKALDALATLLTEDANLWPVAAVADLNDMDVATVTRALPAFRQLAVDRRSDVSNRCRSTLLPLTTAVHATVHYPIILL</sequence>